<keyword evidence="8" id="KW-1185">Reference proteome</keyword>
<organism evidence="7 8">
    <name type="scientific">Rubroshorea leprosula</name>
    <dbReference type="NCBI Taxonomy" id="152421"/>
    <lineage>
        <taxon>Eukaryota</taxon>
        <taxon>Viridiplantae</taxon>
        <taxon>Streptophyta</taxon>
        <taxon>Embryophyta</taxon>
        <taxon>Tracheophyta</taxon>
        <taxon>Spermatophyta</taxon>
        <taxon>Magnoliopsida</taxon>
        <taxon>eudicotyledons</taxon>
        <taxon>Gunneridae</taxon>
        <taxon>Pentapetalae</taxon>
        <taxon>rosids</taxon>
        <taxon>malvids</taxon>
        <taxon>Malvales</taxon>
        <taxon>Dipterocarpaceae</taxon>
        <taxon>Rubroshorea</taxon>
    </lineage>
</organism>
<dbReference type="InterPro" id="IPR017853">
    <property type="entry name" value="GH"/>
</dbReference>
<evidence type="ECO:0000256" key="2">
    <source>
        <dbReference type="ARBA" id="ARBA00008773"/>
    </source>
</evidence>
<dbReference type="GO" id="GO:0042973">
    <property type="term" value="F:glucan endo-1,3-beta-D-glucosidase activity"/>
    <property type="evidence" value="ECO:0007669"/>
    <property type="project" value="UniProtKB-EC"/>
</dbReference>
<evidence type="ECO:0000313" key="7">
    <source>
        <dbReference type="EMBL" id="GKV27677.1"/>
    </source>
</evidence>
<keyword evidence="4" id="KW-0378">Hydrolase</keyword>
<dbReference type="GO" id="GO:0005975">
    <property type="term" value="P:carbohydrate metabolic process"/>
    <property type="evidence" value="ECO:0007669"/>
    <property type="project" value="InterPro"/>
</dbReference>
<proteinExistence type="inferred from homology"/>
<comment type="similarity">
    <text evidence="2 6">Belongs to the glycosyl hydrolase 17 family.</text>
</comment>
<evidence type="ECO:0000256" key="5">
    <source>
        <dbReference type="ARBA" id="ARBA00023295"/>
    </source>
</evidence>
<comment type="catalytic activity">
    <reaction evidence="1">
        <text>Hydrolysis of (1-&gt;3)-beta-D-glucosidic linkages in (1-&gt;3)-beta-D-glucans.</text>
        <dbReference type="EC" id="3.2.1.39"/>
    </reaction>
</comment>
<gene>
    <name evidence="7" type="ORF">SLEP1_g36816</name>
</gene>
<evidence type="ECO:0000313" key="8">
    <source>
        <dbReference type="Proteomes" id="UP001054252"/>
    </source>
</evidence>
<reference evidence="7 8" key="1">
    <citation type="journal article" date="2021" name="Commun. Biol.">
        <title>The genome of Shorea leprosula (Dipterocarpaceae) highlights the ecological relevance of drought in aseasonal tropical rainforests.</title>
        <authorList>
            <person name="Ng K.K.S."/>
            <person name="Kobayashi M.J."/>
            <person name="Fawcett J.A."/>
            <person name="Hatakeyama M."/>
            <person name="Paape T."/>
            <person name="Ng C.H."/>
            <person name="Ang C.C."/>
            <person name="Tnah L.H."/>
            <person name="Lee C.T."/>
            <person name="Nishiyama T."/>
            <person name="Sese J."/>
            <person name="O'Brien M.J."/>
            <person name="Copetti D."/>
            <person name="Mohd Noor M.I."/>
            <person name="Ong R.C."/>
            <person name="Putra M."/>
            <person name="Sireger I.Z."/>
            <person name="Indrioko S."/>
            <person name="Kosugi Y."/>
            <person name="Izuno A."/>
            <person name="Isagi Y."/>
            <person name="Lee S.L."/>
            <person name="Shimizu K.K."/>
        </authorList>
    </citation>
    <scope>NUCLEOTIDE SEQUENCE [LARGE SCALE GENOMIC DNA]</scope>
    <source>
        <strain evidence="7">214</strain>
    </source>
</reference>
<dbReference type="InterPro" id="IPR044965">
    <property type="entry name" value="Glyco_hydro_17_plant"/>
</dbReference>
<comment type="caution">
    <text evidence="7">The sequence shown here is derived from an EMBL/GenBank/DDBJ whole genome shotgun (WGS) entry which is preliminary data.</text>
</comment>
<sequence length="223" mass="24880">MQNIQNALAGAGLRIKVSTAINTEPLDAPYLPSNGSFKAEYKPILDPLISFLVKNQAPLLFNLYPSFSYTDNTNMSLDYGLFTAPSPVVPDPPLQYSNLFDALLDTVYVALEKSGGGNLEIVVSGSGWPTAGGKYTTVENARIYNNNLIQHVQGGTPKKPGRPIETYIFAMFDENEEGPEEVRKHWGLFSPNKQPKYHINFNNLTNHINFNQITMRCTIKYFL</sequence>
<evidence type="ECO:0000256" key="1">
    <source>
        <dbReference type="ARBA" id="ARBA00000382"/>
    </source>
</evidence>
<evidence type="ECO:0000256" key="4">
    <source>
        <dbReference type="ARBA" id="ARBA00022801"/>
    </source>
</evidence>
<dbReference type="EMBL" id="BPVZ01000076">
    <property type="protein sequence ID" value="GKV27677.1"/>
    <property type="molecule type" value="Genomic_DNA"/>
</dbReference>
<dbReference type="AlphaFoldDB" id="A0AAV5KSW5"/>
<accession>A0AAV5KSW5</accession>
<dbReference type="Proteomes" id="UP001054252">
    <property type="component" value="Unassembled WGS sequence"/>
</dbReference>
<dbReference type="EC" id="3.2.1.39" evidence="3"/>
<dbReference type="PANTHER" id="PTHR32227">
    <property type="entry name" value="GLUCAN ENDO-1,3-BETA-GLUCOSIDASE BG1-RELATED-RELATED"/>
    <property type="match status" value="1"/>
</dbReference>
<dbReference type="Pfam" id="PF00332">
    <property type="entry name" value="Glyco_hydro_17"/>
    <property type="match status" value="1"/>
</dbReference>
<dbReference type="SUPFAM" id="SSF51445">
    <property type="entry name" value="(Trans)glycosidases"/>
    <property type="match status" value="1"/>
</dbReference>
<evidence type="ECO:0000256" key="6">
    <source>
        <dbReference type="RuleBase" id="RU004335"/>
    </source>
</evidence>
<keyword evidence="5" id="KW-0326">Glycosidase</keyword>
<name>A0AAV5KSW5_9ROSI</name>
<dbReference type="InterPro" id="IPR000490">
    <property type="entry name" value="Glyco_hydro_17"/>
</dbReference>
<dbReference type="Gene3D" id="3.20.20.80">
    <property type="entry name" value="Glycosidases"/>
    <property type="match status" value="1"/>
</dbReference>
<protein>
    <recommendedName>
        <fullName evidence="3">glucan endo-1,3-beta-D-glucosidase</fullName>
        <ecNumber evidence="3">3.2.1.39</ecNumber>
    </recommendedName>
</protein>
<evidence type="ECO:0000256" key="3">
    <source>
        <dbReference type="ARBA" id="ARBA00012780"/>
    </source>
</evidence>